<dbReference type="Pfam" id="PF00248">
    <property type="entry name" value="Aldo_ket_red"/>
    <property type="match status" value="1"/>
</dbReference>
<organism evidence="2">
    <name type="scientific">marine metagenome</name>
    <dbReference type="NCBI Taxonomy" id="408172"/>
    <lineage>
        <taxon>unclassified sequences</taxon>
        <taxon>metagenomes</taxon>
        <taxon>ecological metagenomes</taxon>
    </lineage>
</organism>
<dbReference type="InterPro" id="IPR053135">
    <property type="entry name" value="AKR2_Oxidoreductase"/>
</dbReference>
<evidence type="ECO:0000313" key="2">
    <source>
        <dbReference type="EMBL" id="SVD33684.1"/>
    </source>
</evidence>
<dbReference type="GO" id="GO:0016491">
    <property type="term" value="F:oxidoreductase activity"/>
    <property type="evidence" value="ECO:0007669"/>
    <property type="project" value="InterPro"/>
</dbReference>
<dbReference type="EMBL" id="UINC01144273">
    <property type="protein sequence ID" value="SVD33684.1"/>
    <property type="molecule type" value="Genomic_DNA"/>
</dbReference>
<sequence>KKLLNMGLDEGINFLDTAACYGNSEELVGMTVSQRRSEYTLATKCGHVAGDYKGEAWTAELVTDSIERSLKLMKTDYVDLVQLHSCKIDVLEQGDVIEALIKARDAGKTRFIGYSGDNEHAQWAVDSGIFATLQTSFSMVDQKARDGLLEAAEAKGMGIIIKRPIGNIVWGKASVSSAYHQQYLERAQAMSALGPVVGEDDPIKMAMGFTFAHPQVHTAIVGTTNPAHLLSNIEMLDKGVTPESETMDTLIQRFGELGADWPQMT</sequence>
<dbReference type="InterPro" id="IPR020471">
    <property type="entry name" value="AKR"/>
</dbReference>
<dbReference type="PANTHER" id="PTHR43312">
    <property type="entry name" value="D-THREO-ALDOSE 1-DEHYDROGENASE"/>
    <property type="match status" value="1"/>
</dbReference>
<gene>
    <name evidence="2" type="ORF">METZ01_LOCUS386538</name>
</gene>
<dbReference type="InterPro" id="IPR023210">
    <property type="entry name" value="NADP_OxRdtase_dom"/>
</dbReference>
<dbReference type="SUPFAM" id="SSF51430">
    <property type="entry name" value="NAD(P)-linked oxidoreductase"/>
    <property type="match status" value="1"/>
</dbReference>
<feature type="non-terminal residue" evidence="2">
    <location>
        <position position="1"/>
    </location>
</feature>
<dbReference type="PANTHER" id="PTHR43312:SF1">
    <property type="entry name" value="NADP-DEPENDENT OXIDOREDUCTASE DOMAIN-CONTAINING PROTEIN"/>
    <property type="match status" value="1"/>
</dbReference>
<proteinExistence type="predicted"/>
<reference evidence="2" key="1">
    <citation type="submission" date="2018-05" db="EMBL/GenBank/DDBJ databases">
        <authorList>
            <person name="Lanie J.A."/>
            <person name="Ng W.-L."/>
            <person name="Kazmierczak K.M."/>
            <person name="Andrzejewski T.M."/>
            <person name="Davidsen T.M."/>
            <person name="Wayne K.J."/>
            <person name="Tettelin H."/>
            <person name="Glass J.I."/>
            <person name="Rusch D."/>
            <person name="Podicherti R."/>
            <person name="Tsui H.-C.T."/>
            <person name="Winkler M.E."/>
        </authorList>
    </citation>
    <scope>NUCLEOTIDE SEQUENCE</scope>
</reference>
<protein>
    <recommendedName>
        <fullName evidence="1">NADP-dependent oxidoreductase domain-containing protein</fullName>
    </recommendedName>
</protein>
<evidence type="ECO:0000259" key="1">
    <source>
        <dbReference type="Pfam" id="PF00248"/>
    </source>
</evidence>
<dbReference type="Gene3D" id="3.20.20.100">
    <property type="entry name" value="NADP-dependent oxidoreductase domain"/>
    <property type="match status" value="1"/>
</dbReference>
<dbReference type="InterPro" id="IPR036812">
    <property type="entry name" value="NAD(P)_OxRdtase_dom_sf"/>
</dbReference>
<feature type="domain" description="NADP-dependent oxidoreductase" evidence="1">
    <location>
        <begin position="2"/>
        <end position="238"/>
    </location>
</feature>
<name>A0A382UHB9_9ZZZZ</name>
<dbReference type="AlphaFoldDB" id="A0A382UHB9"/>
<dbReference type="CDD" id="cd19095">
    <property type="entry name" value="AKR_PA4992-like"/>
    <property type="match status" value="1"/>
</dbReference>
<accession>A0A382UHB9</accession>
<dbReference type="PRINTS" id="PR00069">
    <property type="entry name" value="ALDKETRDTASE"/>
</dbReference>